<organism evidence="2 3">
    <name type="scientific">Carpinus fangiana</name>
    <dbReference type="NCBI Taxonomy" id="176857"/>
    <lineage>
        <taxon>Eukaryota</taxon>
        <taxon>Viridiplantae</taxon>
        <taxon>Streptophyta</taxon>
        <taxon>Embryophyta</taxon>
        <taxon>Tracheophyta</taxon>
        <taxon>Spermatophyta</taxon>
        <taxon>Magnoliopsida</taxon>
        <taxon>eudicotyledons</taxon>
        <taxon>Gunneridae</taxon>
        <taxon>Pentapetalae</taxon>
        <taxon>rosids</taxon>
        <taxon>fabids</taxon>
        <taxon>Fagales</taxon>
        <taxon>Betulaceae</taxon>
        <taxon>Carpinus</taxon>
    </lineage>
</organism>
<accession>A0A5N6QDI5</accession>
<protein>
    <submittedName>
        <fullName evidence="2">Uncharacterized protein</fullName>
    </submittedName>
</protein>
<evidence type="ECO:0000313" key="2">
    <source>
        <dbReference type="EMBL" id="KAE7997362.1"/>
    </source>
</evidence>
<feature type="region of interest" description="Disordered" evidence="1">
    <location>
        <begin position="19"/>
        <end position="75"/>
    </location>
</feature>
<gene>
    <name evidence="2" type="ORF">FH972_002004</name>
</gene>
<reference evidence="2 3" key="1">
    <citation type="submission" date="2019-06" db="EMBL/GenBank/DDBJ databases">
        <title>A chromosomal-level reference genome of Carpinus fangiana (Coryloideae, Betulaceae).</title>
        <authorList>
            <person name="Yang X."/>
            <person name="Wang Z."/>
            <person name="Zhang L."/>
            <person name="Hao G."/>
            <person name="Liu J."/>
            <person name="Yang Y."/>
        </authorList>
    </citation>
    <scope>NUCLEOTIDE SEQUENCE [LARGE SCALE GENOMIC DNA]</scope>
    <source>
        <strain evidence="2">Cfa_2016G</strain>
        <tissue evidence="2">Leaf</tissue>
    </source>
</reference>
<evidence type="ECO:0000256" key="1">
    <source>
        <dbReference type="SAM" id="MobiDB-lite"/>
    </source>
</evidence>
<feature type="compositionally biased region" description="Acidic residues" evidence="1">
    <location>
        <begin position="44"/>
        <end position="61"/>
    </location>
</feature>
<dbReference type="AlphaFoldDB" id="A0A5N6QDI5"/>
<keyword evidence="3" id="KW-1185">Reference proteome</keyword>
<dbReference type="EMBL" id="CM017321">
    <property type="protein sequence ID" value="KAE7997362.1"/>
    <property type="molecule type" value="Genomic_DNA"/>
</dbReference>
<sequence length="158" mass="18560">MVNIKECIILLDVSPMPKKKNFNRKTVRSNSAHISQLPRIAPIDVDETSEDEDEDEDEDEVSWQSNDRWSSENDEINLSSQSDAIIAHIDKRMDHLKQFFTIQLDQVRKQLGKVEQLAWEHFTAERRRVGKVEQLIREQFATFTAERRAVTNRMPKDH</sequence>
<evidence type="ECO:0000313" key="3">
    <source>
        <dbReference type="Proteomes" id="UP000327013"/>
    </source>
</evidence>
<proteinExistence type="predicted"/>
<name>A0A5N6QDI5_9ROSI</name>
<dbReference type="Proteomes" id="UP000327013">
    <property type="component" value="Chromosome 1"/>
</dbReference>